<dbReference type="PROSITE" id="PS50172">
    <property type="entry name" value="BRCT"/>
    <property type="match status" value="1"/>
</dbReference>
<evidence type="ECO:0000256" key="1">
    <source>
        <dbReference type="SAM" id="MobiDB-lite"/>
    </source>
</evidence>
<protein>
    <recommendedName>
        <fullName evidence="6">J domain-containing protein</fullName>
    </recommendedName>
</protein>
<proteinExistence type="predicted"/>
<dbReference type="STRING" id="296587.C1E312"/>
<gene>
    <name evidence="4" type="ORF">MICPUN_57440</name>
</gene>
<feature type="domain" description="BRCT" evidence="3">
    <location>
        <begin position="514"/>
        <end position="581"/>
    </location>
</feature>
<evidence type="ECO:0000313" key="5">
    <source>
        <dbReference type="Proteomes" id="UP000002009"/>
    </source>
</evidence>
<name>C1E312_MICCC</name>
<dbReference type="InterPro" id="IPR001357">
    <property type="entry name" value="BRCT_dom"/>
</dbReference>
<evidence type="ECO:0000259" key="2">
    <source>
        <dbReference type="PROSITE" id="PS50076"/>
    </source>
</evidence>
<evidence type="ECO:0008006" key="6">
    <source>
        <dbReference type="Google" id="ProtNLM"/>
    </source>
</evidence>
<feature type="compositionally biased region" description="Basic and acidic residues" evidence="1">
    <location>
        <begin position="449"/>
        <end position="461"/>
    </location>
</feature>
<dbReference type="InParanoid" id="C1E312"/>
<dbReference type="Gene3D" id="1.10.287.110">
    <property type="entry name" value="DnaJ domain"/>
    <property type="match status" value="1"/>
</dbReference>
<dbReference type="PROSITE" id="PS50076">
    <property type="entry name" value="DNAJ_2"/>
    <property type="match status" value="1"/>
</dbReference>
<dbReference type="Pfam" id="PF00226">
    <property type="entry name" value="DnaJ"/>
    <property type="match status" value="1"/>
</dbReference>
<dbReference type="eggNOG" id="ENOG502S0BW">
    <property type="taxonomic scope" value="Eukaryota"/>
</dbReference>
<evidence type="ECO:0000259" key="3">
    <source>
        <dbReference type="PROSITE" id="PS50172"/>
    </source>
</evidence>
<feature type="compositionally biased region" description="Basic residues" evidence="1">
    <location>
        <begin position="196"/>
        <end position="208"/>
    </location>
</feature>
<organism evidence="4 5">
    <name type="scientific">Micromonas commoda (strain RCC299 / NOUM17 / CCMP2709)</name>
    <name type="common">Picoplanktonic green alga</name>
    <dbReference type="NCBI Taxonomy" id="296587"/>
    <lineage>
        <taxon>Eukaryota</taxon>
        <taxon>Viridiplantae</taxon>
        <taxon>Chlorophyta</taxon>
        <taxon>Mamiellophyceae</taxon>
        <taxon>Mamiellales</taxon>
        <taxon>Mamiellaceae</taxon>
        <taxon>Micromonas</taxon>
    </lineage>
</organism>
<dbReference type="RefSeq" id="XP_002500752.1">
    <property type="nucleotide sequence ID" value="XM_002500706.1"/>
</dbReference>
<dbReference type="SUPFAM" id="SSF52113">
    <property type="entry name" value="BRCT domain"/>
    <property type="match status" value="1"/>
</dbReference>
<feature type="compositionally biased region" description="Basic residues" evidence="1">
    <location>
        <begin position="367"/>
        <end position="376"/>
    </location>
</feature>
<dbReference type="CDD" id="cd06257">
    <property type="entry name" value="DnaJ"/>
    <property type="match status" value="1"/>
</dbReference>
<evidence type="ECO:0000313" key="4">
    <source>
        <dbReference type="EMBL" id="ACO62010.1"/>
    </source>
</evidence>
<dbReference type="GeneID" id="8242369"/>
<dbReference type="EMBL" id="CP001324">
    <property type="protein sequence ID" value="ACO62010.1"/>
    <property type="molecule type" value="Genomic_DNA"/>
</dbReference>
<dbReference type="AlphaFoldDB" id="C1E312"/>
<reference evidence="4 5" key="1">
    <citation type="journal article" date="2009" name="Science">
        <title>Green evolution and dynamic adaptations revealed by genomes of the marine picoeukaryotes Micromonas.</title>
        <authorList>
            <person name="Worden A.Z."/>
            <person name="Lee J.H."/>
            <person name="Mock T."/>
            <person name="Rouze P."/>
            <person name="Simmons M.P."/>
            <person name="Aerts A.L."/>
            <person name="Allen A.E."/>
            <person name="Cuvelier M.L."/>
            <person name="Derelle E."/>
            <person name="Everett M.V."/>
            <person name="Foulon E."/>
            <person name="Grimwood J."/>
            <person name="Gundlach H."/>
            <person name="Henrissat B."/>
            <person name="Napoli C."/>
            <person name="McDonald S.M."/>
            <person name="Parker M.S."/>
            <person name="Rombauts S."/>
            <person name="Salamov A."/>
            <person name="Von Dassow P."/>
            <person name="Badger J.H."/>
            <person name="Coutinho P.M."/>
            <person name="Demir E."/>
            <person name="Dubchak I."/>
            <person name="Gentemann C."/>
            <person name="Eikrem W."/>
            <person name="Gready J.E."/>
            <person name="John U."/>
            <person name="Lanier W."/>
            <person name="Lindquist E.A."/>
            <person name="Lucas S."/>
            <person name="Mayer K.F."/>
            <person name="Moreau H."/>
            <person name="Not F."/>
            <person name="Otillar R."/>
            <person name="Panaud O."/>
            <person name="Pangilinan J."/>
            <person name="Paulsen I."/>
            <person name="Piegu B."/>
            <person name="Poliakov A."/>
            <person name="Robbens S."/>
            <person name="Schmutz J."/>
            <person name="Toulza E."/>
            <person name="Wyss T."/>
            <person name="Zelensky A."/>
            <person name="Zhou K."/>
            <person name="Armbrust E.V."/>
            <person name="Bhattacharya D."/>
            <person name="Goodenough U.W."/>
            <person name="Van de Peer Y."/>
            <person name="Grigoriev I.V."/>
        </authorList>
    </citation>
    <scope>NUCLEOTIDE SEQUENCE [LARGE SCALE GENOMIC DNA]</scope>
    <source>
        <strain evidence="5">RCC299 / NOUM17</strain>
    </source>
</reference>
<keyword evidence="5" id="KW-1185">Reference proteome</keyword>
<dbReference type="SMART" id="SM00271">
    <property type="entry name" value="DnaJ"/>
    <property type="match status" value="1"/>
</dbReference>
<dbReference type="InterPro" id="IPR036420">
    <property type="entry name" value="BRCT_dom_sf"/>
</dbReference>
<accession>C1E312</accession>
<feature type="region of interest" description="Disordered" evidence="1">
    <location>
        <begin position="449"/>
        <end position="489"/>
    </location>
</feature>
<dbReference type="KEGG" id="mis:MICPUN_57440"/>
<feature type="region of interest" description="Disordered" evidence="1">
    <location>
        <begin position="187"/>
        <end position="217"/>
    </location>
</feature>
<dbReference type="InterPro" id="IPR001623">
    <property type="entry name" value="DnaJ_domain"/>
</dbReference>
<dbReference type="Proteomes" id="UP000002009">
    <property type="component" value="Chromosome 3"/>
</dbReference>
<dbReference type="Gene3D" id="3.40.50.10190">
    <property type="entry name" value="BRCT domain"/>
    <property type="match status" value="1"/>
</dbReference>
<feature type="domain" description="J" evidence="2">
    <location>
        <begin position="22"/>
        <end position="86"/>
    </location>
</feature>
<dbReference type="InterPro" id="IPR036869">
    <property type="entry name" value="J_dom_sf"/>
</dbReference>
<dbReference type="OrthoDB" id="446168at2759"/>
<dbReference type="OMA" id="LECWRVP"/>
<feature type="region of interest" description="Disordered" evidence="1">
    <location>
        <begin position="335"/>
        <end position="393"/>
    </location>
</feature>
<sequence>MPPKKKKAGGQKRAPRGDTVRGCLMTLGIDDPAGAFEGAENLEDEFKVIKKAWHKMCLATHPDKGGSEEEFRAVQAAFDVLKDKKTSGTIGTFASSSAQSSSTSTAFKHASDAAAKAHYPPAGYYEDMRENINVPVYRVELAKTDRSSCFTAGPPNKRASGAAGKCRFGLGELCHPVVTAASNVAAVGDGAEGPAPKKKRGRPSKPKPSKPDGPKLTGKAYVDWAVKIPMNSVRVGSVDPVAGTYGRWSHAQCWRVPGLIHRGLPNPALERDPCAFERALLAMNEVAFCGFDALALEHRAIVVARVMDVSAWAASTSTARVAPVAEADVVAADEALNPRTQTRARGKGRAAKQDSQTDEEEPAKGAHGLKGKKRARATYAAAEKAGKSTTTGPGRVWSVEEVRVALEAAARARPVPEPEVEPEPEVKPVKGGVKLEIDWAAVHQEMREKVAAAPEPAERRPGKVKGKVKKEEPVAASAPPPPPPPSAAVALVKPKKKKPSSEGFIVPRPDAGLATANCLAGKTVVLTGVFPQLGGGQGLDLGKARARAMIESFGGRVTGSVSGRTDVLLVGKEPGMSKVTKARNQPGCMVLSLENLCELLNAGYMLPEKGTAAAEELTKATKITSFSAGYWYNGQALKATKAQLEYATGAHLNSGSAGKKKQPKELGYW</sequence>
<dbReference type="SUPFAM" id="SSF46565">
    <property type="entry name" value="Chaperone J-domain"/>
    <property type="match status" value="1"/>
</dbReference>
<dbReference type="Pfam" id="PF00533">
    <property type="entry name" value="BRCT"/>
    <property type="match status" value="1"/>
</dbReference>